<name>T0G4E8_9SPHN</name>
<dbReference type="PROSITE" id="PS50977">
    <property type="entry name" value="HTH_TETR_2"/>
    <property type="match status" value="1"/>
</dbReference>
<sequence>MRPQIGTPLGRKGEQTRRRFLDAGRRLLRTLSPVELTTASIAKEAGAAHTTFYIYFEDVRDFLLALAEVVTERMVKAFEASSFFQDRANIESDARDYIMLMAEFWSQEAAILHYRDMEADLGDPDCKDLRHAWSDTVLGRLRPLFVEALREVEALSVADANAEATVIFASMERLVAIDQHEEIPDELVATIRAGQVRVLAFLLQPRASLLEGAHGKKSPARVKTPDQKDGGSVRSRRKI</sequence>
<dbReference type="InterPro" id="IPR009057">
    <property type="entry name" value="Homeodomain-like_sf"/>
</dbReference>
<dbReference type="GO" id="GO:0003677">
    <property type="term" value="F:DNA binding"/>
    <property type="evidence" value="ECO:0007669"/>
    <property type="project" value="UniProtKB-UniRule"/>
</dbReference>
<dbReference type="AlphaFoldDB" id="T0G4E8"/>
<keyword evidence="1 2" id="KW-0238">DNA-binding</keyword>
<evidence type="ECO:0000313" key="6">
    <source>
        <dbReference type="Proteomes" id="UP000015524"/>
    </source>
</evidence>
<evidence type="ECO:0000256" key="2">
    <source>
        <dbReference type="PROSITE-ProRule" id="PRU00335"/>
    </source>
</evidence>
<dbReference type="InterPro" id="IPR001647">
    <property type="entry name" value="HTH_TetR"/>
</dbReference>
<feature type="domain" description="HTH tetR-type" evidence="4">
    <location>
        <begin position="14"/>
        <end position="74"/>
    </location>
</feature>
<comment type="caution">
    <text evidence="5">The sequence shown here is derived from an EMBL/GenBank/DDBJ whole genome shotgun (WGS) entry which is preliminary data.</text>
</comment>
<accession>T0G4E8</accession>
<dbReference type="EMBL" id="ATIB01000081">
    <property type="protein sequence ID" value="EQA98560.1"/>
    <property type="molecule type" value="Genomic_DNA"/>
</dbReference>
<organism evidence="5 6">
    <name type="scientific">Sphingobium baderi LL03</name>
    <dbReference type="NCBI Taxonomy" id="1114964"/>
    <lineage>
        <taxon>Bacteria</taxon>
        <taxon>Pseudomonadati</taxon>
        <taxon>Pseudomonadota</taxon>
        <taxon>Alphaproteobacteria</taxon>
        <taxon>Sphingomonadales</taxon>
        <taxon>Sphingomonadaceae</taxon>
        <taxon>Sphingobium</taxon>
    </lineage>
</organism>
<dbReference type="SUPFAM" id="SSF46689">
    <property type="entry name" value="Homeodomain-like"/>
    <property type="match status" value="1"/>
</dbReference>
<dbReference type="Proteomes" id="UP000015524">
    <property type="component" value="Unassembled WGS sequence"/>
</dbReference>
<dbReference type="PATRIC" id="fig|1114964.3.peg.3517"/>
<feature type="DNA-binding region" description="H-T-H motif" evidence="2">
    <location>
        <begin position="37"/>
        <end position="56"/>
    </location>
</feature>
<keyword evidence="6" id="KW-1185">Reference proteome</keyword>
<reference evidence="5 6" key="1">
    <citation type="journal article" date="2013" name="Genome Announc.">
        <title>Draft Genome Sequence of a Hexachlorocyclohexane-Degrading Bacterium, Sphingobium baderi Strain LL03T.</title>
        <authorList>
            <person name="Kaur J."/>
            <person name="Verma H."/>
            <person name="Tripathi C."/>
            <person name="Khurana J.P."/>
            <person name="Lal R."/>
        </authorList>
    </citation>
    <scope>NUCLEOTIDE SEQUENCE [LARGE SCALE GENOMIC DNA]</scope>
    <source>
        <strain evidence="5 6">LL03</strain>
    </source>
</reference>
<gene>
    <name evidence="5" type="ORF">L485_17910</name>
</gene>
<evidence type="ECO:0000259" key="4">
    <source>
        <dbReference type="PROSITE" id="PS50977"/>
    </source>
</evidence>
<evidence type="ECO:0000256" key="3">
    <source>
        <dbReference type="SAM" id="MobiDB-lite"/>
    </source>
</evidence>
<dbReference type="Gene3D" id="1.10.357.10">
    <property type="entry name" value="Tetracycline Repressor, domain 2"/>
    <property type="match status" value="1"/>
</dbReference>
<evidence type="ECO:0000256" key="1">
    <source>
        <dbReference type="ARBA" id="ARBA00023125"/>
    </source>
</evidence>
<protein>
    <recommendedName>
        <fullName evidence="4">HTH tetR-type domain-containing protein</fullName>
    </recommendedName>
</protein>
<feature type="region of interest" description="Disordered" evidence="3">
    <location>
        <begin position="212"/>
        <end position="239"/>
    </location>
</feature>
<evidence type="ECO:0000313" key="5">
    <source>
        <dbReference type="EMBL" id="EQA98560.1"/>
    </source>
</evidence>
<proteinExistence type="predicted"/>